<protein>
    <submittedName>
        <fullName evidence="2">Xylose isomerase domain protein TIM barrel</fullName>
    </submittedName>
</protein>
<evidence type="ECO:0000313" key="2">
    <source>
        <dbReference type="EMBL" id="AEM41194.1"/>
    </source>
</evidence>
<name>F9Y8M5_KETVW</name>
<dbReference type="SUPFAM" id="SSF51658">
    <property type="entry name" value="Xylose isomerase-like"/>
    <property type="match status" value="1"/>
</dbReference>
<dbReference type="InterPro" id="IPR036237">
    <property type="entry name" value="Xyl_isomerase-like_sf"/>
</dbReference>
<proteinExistence type="predicted"/>
<dbReference type="Gene3D" id="3.20.20.150">
    <property type="entry name" value="Divalent-metal-dependent TIM barrel enzymes"/>
    <property type="match status" value="1"/>
</dbReference>
<keyword evidence="2" id="KW-0413">Isomerase</keyword>
<dbReference type="PANTHER" id="PTHR12110">
    <property type="entry name" value="HYDROXYPYRUVATE ISOMERASE"/>
    <property type="match status" value="1"/>
</dbReference>
<feature type="domain" description="Xylose isomerase-like TIM barrel" evidence="1">
    <location>
        <begin position="24"/>
        <end position="264"/>
    </location>
</feature>
<dbReference type="PATRIC" id="fig|759362.5.peg.1400"/>
<sequence length="268" mass="29477">MQVTAVTNEVYPDATPAGLDKIFTRATEAGVSLFELRIVEGKRFPYFDADAYERLIAKSKAYGITYSAASPGLFKAPLRGEIMELHRNHLLSMSMDLADAMGINALILFGPSRRPDDSEGDFNQIVDLIGAAVDTAAARGFSVQLENLPGSWADTSDNCLALLDAVGRSSFGYVWDTGNLYEAEQQHFRAGYDKLKPYIRNVHLKDGRIIDGKMVWQRYGEGVTDVKGQVEALRADGYTGTLVMEAACQPHHLDDFPTSVKYLQSVLA</sequence>
<gene>
    <name evidence="2" type="ordered locus">KVU_1355</name>
</gene>
<dbReference type="Pfam" id="PF01261">
    <property type="entry name" value="AP_endonuc_2"/>
    <property type="match status" value="1"/>
</dbReference>
<dbReference type="OrthoDB" id="9779184at2"/>
<reference evidence="2 3" key="1">
    <citation type="journal article" date="2011" name="J. Bacteriol.">
        <title>Complete genome sequence of the industrial strain Ketogulonicigenium vulgare WSH-001.</title>
        <authorList>
            <person name="Liu L."/>
            <person name="Li Y."/>
            <person name="Zhang J."/>
            <person name="Zhou Z."/>
            <person name="Liu J."/>
            <person name="Li X."/>
            <person name="Zhou J."/>
            <person name="Du G."/>
            <person name="Wang L."/>
            <person name="Chen J."/>
        </authorList>
    </citation>
    <scope>NUCLEOTIDE SEQUENCE [LARGE SCALE GENOMIC DNA]</scope>
    <source>
        <strain evidence="2 3">WSH-001</strain>
    </source>
</reference>
<dbReference type="KEGG" id="kvl:KVU_1355"/>
<dbReference type="HOGENOM" id="CLU_050006_2_1_5"/>
<dbReference type="Proteomes" id="UP000000692">
    <property type="component" value="Chromosome"/>
</dbReference>
<dbReference type="RefSeq" id="WP_013384664.1">
    <property type="nucleotide sequence ID" value="NC_017384.1"/>
</dbReference>
<accession>F9Y8M5</accession>
<dbReference type="InterPro" id="IPR013022">
    <property type="entry name" value="Xyl_isomerase-like_TIM-brl"/>
</dbReference>
<dbReference type="EMBL" id="CP002018">
    <property type="protein sequence ID" value="AEM41194.1"/>
    <property type="molecule type" value="Genomic_DNA"/>
</dbReference>
<dbReference type="GO" id="GO:0016853">
    <property type="term" value="F:isomerase activity"/>
    <property type="evidence" value="ECO:0007669"/>
    <property type="project" value="UniProtKB-KW"/>
</dbReference>
<evidence type="ECO:0000259" key="1">
    <source>
        <dbReference type="Pfam" id="PF01261"/>
    </source>
</evidence>
<dbReference type="eggNOG" id="COG1082">
    <property type="taxonomic scope" value="Bacteria"/>
</dbReference>
<dbReference type="PANTHER" id="PTHR12110:SF53">
    <property type="entry name" value="BLR5974 PROTEIN"/>
    <property type="match status" value="1"/>
</dbReference>
<organism evidence="2 3">
    <name type="scientific">Ketogulonicigenium vulgare (strain WSH-001)</name>
    <dbReference type="NCBI Taxonomy" id="759362"/>
    <lineage>
        <taxon>Bacteria</taxon>
        <taxon>Pseudomonadati</taxon>
        <taxon>Pseudomonadota</taxon>
        <taxon>Alphaproteobacteria</taxon>
        <taxon>Rhodobacterales</taxon>
        <taxon>Roseobacteraceae</taxon>
        <taxon>Ketogulonicigenium</taxon>
    </lineage>
</organism>
<keyword evidence="3" id="KW-1185">Reference proteome</keyword>
<evidence type="ECO:0000313" key="3">
    <source>
        <dbReference type="Proteomes" id="UP000000692"/>
    </source>
</evidence>
<dbReference type="InterPro" id="IPR050312">
    <property type="entry name" value="IolE/XylAMocC-like"/>
</dbReference>
<dbReference type="AlphaFoldDB" id="F9Y8M5"/>